<dbReference type="AlphaFoldDB" id="A0A1Y2JL09"/>
<comment type="caution">
    <text evidence="3">The sequence shown here is derived from an EMBL/GenBank/DDBJ whole genome shotgun (WGS) entry which is preliminary data.</text>
</comment>
<dbReference type="Gene3D" id="3.40.50.850">
    <property type="entry name" value="Isochorismatase-like"/>
    <property type="match status" value="1"/>
</dbReference>
<gene>
    <name evidence="3" type="ORF">BSZ19_26690</name>
</gene>
<dbReference type="InterPro" id="IPR000868">
    <property type="entry name" value="Isochorismatase-like_dom"/>
</dbReference>
<dbReference type="RefSeq" id="WP_085402382.1">
    <property type="nucleotide sequence ID" value="NZ_NAFL01000264.1"/>
</dbReference>
<dbReference type="GO" id="GO:0016787">
    <property type="term" value="F:hydrolase activity"/>
    <property type="evidence" value="ECO:0007669"/>
    <property type="project" value="UniProtKB-KW"/>
</dbReference>
<protein>
    <submittedName>
        <fullName evidence="3">Cysteine hydrolase</fullName>
    </submittedName>
</protein>
<dbReference type="EMBL" id="NAFL01000264">
    <property type="protein sequence ID" value="OSJ29763.1"/>
    <property type="molecule type" value="Genomic_DNA"/>
</dbReference>
<dbReference type="Proteomes" id="UP000193335">
    <property type="component" value="Unassembled WGS sequence"/>
</dbReference>
<dbReference type="CDD" id="cd00431">
    <property type="entry name" value="cysteine_hydrolases"/>
    <property type="match status" value="1"/>
</dbReference>
<dbReference type="InterPro" id="IPR050272">
    <property type="entry name" value="Isochorismatase-like_hydrls"/>
</dbReference>
<dbReference type="SUPFAM" id="SSF52499">
    <property type="entry name" value="Isochorismatase-like hydrolases"/>
    <property type="match status" value="1"/>
</dbReference>
<keyword evidence="1 3" id="KW-0378">Hydrolase</keyword>
<dbReference type="PANTHER" id="PTHR43540:SF6">
    <property type="entry name" value="ISOCHORISMATASE-LIKE DOMAIN-CONTAINING PROTEIN"/>
    <property type="match status" value="1"/>
</dbReference>
<reference evidence="3 4" key="1">
    <citation type="submission" date="2017-03" db="EMBL/GenBank/DDBJ databases">
        <title>Whole genome sequences of fourteen strains of Bradyrhizobium canariense and one strain of Bradyrhizobium japonicum isolated from Lupinus (Papilionoideae: Genisteae) species in Algeria.</title>
        <authorList>
            <person name="Crovadore J."/>
            <person name="Chekireb D."/>
            <person name="Brachmann A."/>
            <person name="Chablais R."/>
            <person name="Cochard B."/>
            <person name="Lefort F."/>
        </authorList>
    </citation>
    <scope>NUCLEOTIDE SEQUENCE [LARGE SCALE GENOMIC DNA]</scope>
    <source>
        <strain evidence="3 4">UBMA197</strain>
    </source>
</reference>
<organism evidence="3 4">
    <name type="scientific">Bradyrhizobium japonicum</name>
    <dbReference type="NCBI Taxonomy" id="375"/>
    <lineage>
        <taxon>Bacteria</taxon>
        <taxon>Pseudomonadati</taxon>
        <taxon>Pseudomonadota</taxon>
        <taxon>Alphaproteobacteria</taxon>
        <taxon>Hyphomicrobiales</taxon>
        <taxon>Nitrobacteraceae</taxon>
        <taxon>Bradyrhizobium</taxon>
    </lineage>
</organism>
<evidence type="ECO:0000313" key="4">
    <source>
        <dbReference type="Proteomes" id="UP000193335"/>
    </source>
</evidence>
<sequence>MRDTKSEVAEIQDAVHLSIDMQNIFAPGGLWETPWMARVLPTIVDIVSRYQSRTIFTRFITPRHPEERPGQWQNYFRHWHQATRNDLAPSALELVPALARYVPPLRIVDKLAYSAFSNPGLASLLFELGVGTVVISGAETDVCVLSTVLSAVDLGFRVVIVEDALCSSSDVGHDALMTMYRTRFHGQVDLVTSEELPDHWRE</sequence>
<name>A0A1Y2JL09_BRAJP</name>
<dbReference type="PANTHER" id="PTHR43540">
    <property type="entry name" value="PEROXYUREIDOACRYLATE/UREIDOACRYLATE AMIDOHYDROLASE-RELATED"/>
    <property type="match status" value="1"/>
</dbReference>
<proteinExistence type="predicted"/>
<dbReference type="InterPro" id="IPR036380">
    <property type="entry name" value="Isochorismatase-like_sf"/>
</dbReference>
<evidence type="ECO:0000256" key="1">
    <source>
        <dbReference type="ARBA" id="ARBA00022801"/>
    </source>
</evidence>
<feature type="domain" description="Isochorismatase-like" evidence="2">
    <location>
        <begin position="16"/>
        <end position="184"/>
    </location>
</feature>
<evidence type="ECO:0000259" key="2">
    <source>
        <dbReference type="Pfam" id="PF00857"/>
    </source>
</evidence>
<dbReference type="Pfam" id="PF00857">
    <property type="entry name" value="Isochorismatase"/>
    <property type="match status" value="1"/>
</dbReference>
<evidence type="ECO:0000313" key="3">
    <source>
        <dbReference type="EMBL" id="OSJ29763.1"/>
    </source>
</evidence>
<accession>A0A1Y2JL09</accession>